<dbReference type="AlphaFoldDB" id="A0A8C6DVW2"/>
<keyword evidence="4" id="KW-1185">Reference proteome</keyword>
<keyword evidence="1" id="KW-0067">ATP-binding</keyword>
<sequence length="338" mass="37162">MDPRPRRRRRRSCCPLVSVFLRDPSSGRVYRRGKLIGKGAFSRCYKLTDMSTSAVFALKVVPRGGGGAARLHARGKVEREIALHSRLRHRNIVAFHGHFADRDHVYMVLEYCSRQVRGRGEREACPLPPVSAGLTCVPAPLSVSPYCFNLRPHQAHLRTPAHPKALLTHLSTSEPICASPVLSQAPLAHTCLQLGNPAPVPRFGAPRATHMVQPRAQMFDWQECPFLDPTEFSCTFTDPLSSAHLNTPKLTCAQRVPTLYSSLASTPIVAPPSSELLCSSSGSELTSAHATVSHVHLGPAEFSFAFLGTWSSPVSPRRWCAPVGPCSRWPTCCRHGRR</sequence>
<dbReference type="FunFam" id="3.30.200.20:FF:000600">
    <property type="entry name" value="Serine/threonine-protein kinase PLK"/>
    <property type="match status" value="1"/>
</dbReference>
<dbReference type="PROSITE" id="PS00107">
    <property type="entry name" value="PROTEIN_KINASE_ATP"/>
    <property type="match status" value="1"/>
</dbReference>
<dbReference type="Proteomes" id="UP000694544">
    <property type="component" value="Unplaced"/>
</dbReference>
<dbReference type="GO" id="GO:0000922">
    <property type="term" value="C:spindle pole"/>
    <property type="evidence" value="ECO:0007669"/>
    <property type="project" value="TreeGrafter"/>
</dbReference>
<reference evidence="3" key="2">
    <citation type="submission" date="2025-09" db="UniProtKB">
        <authorList>
            <consortium name="Ensembl"/>
        </authorList>
    </citation>
    <scope>IDENTIFICATION</scope>
</reference>
<accession>A0A8C6DVW2</accession>
<dbReference type="PANTHER" id="PTHR24345">
    <property type="entry name" value="SERINE/THREONINE-PROTEIN KINASE PLK"/>
    <property type="match status" value="1"/>
</dbReference>
<dbReference type="GO" id="GO:0000776">
    <property type="term" value="C:kinetochore"/>
    <property type="evidence" value="ECO:0007669"/>
    <property type="project" value="TreeGrafter"/>
</dbReference>
<proteinExistence type="predicted"/>
<keyword evidence="1" id="KW-0547">Nucleotide-binding</keyword>
<dbReference type="InterPro" id="IPR017441">
    <property type="entry name" value="Protein_kinase_ATP_BS"/>
</dbReference>
<dbReference type="GO" id="GO:0004672">
    <property type="term" value="F:protein kinase activity"/>
    <property type="evidence" value="ECO:0007669"/>
    <property type="project" value="InterPro"/>
</dbReference>
<dbReference type="SMART" id="SM00220">
    <property type="entry name" value="S_TKc"/>
    <property type="match status" value="1"/>
</dbReference>
<dbReference type="Pfam" id="PF00069">
    <property type="entry name" value="Pkinase"/>
    <property type="match status" value="1"/>
</dbReference>
<dbReference type="GO" id="GO:0005634">
    <property type="term" value="C:nucleus"/>
    <property type="evidence" value="ECO:0007669"/>
    <property type="project" value="TreeGrafter"/>
</dbReference>
<dbReference type="Ensembl" id="ENSMMST00000024683.1">
    <property type="protein sequence ID" value="ENSMMSP00000022294.1"/>
    <property type="gene ID" value="ENSMMSG00000016838.1"/>
</dbReference>
<evidence type="ECO:0000313" key="4">
    <source>
        <dbReference type="Proteomes" id="UP000694544"/>
    </source>
</evidence>
<dbReference type="GO" id="GO:0005524">
    <property type="term" value="F:ATP binding"/>
    <property type="evidence" value="ECO:0007669"/>
    <property type="project" value="UniProtKB-UniRule"/>
</dbReference>
<dbReference type="GO" id="GO:0005737">
    <property type="term" value="C:cytoplasm"/>
    <property type="evidence" value="ECO:0007669"/>
    <property type="project" value="TreeGrafter"/>
</dbReference>
<dbReference type="GO" id="GO:0006974">
    <property type="term" value="P:DNA damage response"/>
    <property type="evidence" value="ECO:0007669"/>
    <property type="project" value="TreeGrafter"/>
</dbReference>
<feature type="domain" description="Protein kinase" evidence="2">
    <location>
        <begin position="30"/>
        <end position="338"/>
    </location>
</feature>
<organism evidence="3 4">
    <name type="scientific">Moschus moschiferus</name>
    <name type="common">Siberian musk deer</name>
    <name type="synonym">Moschus sibiricus</name>
    <dbReference type="NCBI Taxonomy" id="68415"/>
    <lineage>
        <taxon>Eukaryota</taxon>
        <taxon>Metazoa</taxon>
        <taxon>Chordata</taxon>
        <taxon>Craniata</taxon>
        <taxon>Vertebrata</taxon>
        <taxon>Euteleostomi</taxon>
        <taxon>Mammalia</taxon>
        <taxon>Eutheria</taxon>
        <taxon>Laurasiatheria</taxon>
        <taxon>Artiodactyla</taxon>
        <taxon>Ruminantia</taxon>
        <taxon>Pecora</taxon>
        <taxon>Moschidae</taxon>
        <taxon>Moschus</taxon>
    </lineage>
</organism>
<dbReference type="PROSITE" id="PS50011">
    <property type="entry name" value="PROTEIN_KINASE_DOM"/>
    <property type="match status" value="1"/>
</dbReference>
<dbReference type="GO" id="GO:0005813">
    <property type="term" value="C:centrosome"/>
    <property type="evidence" value="ECO:0007669"/>
    <property type="project" value="TreeGrafter"/>
</dbReference>
<evidence type="ECO:0000259" key="2">
    <source>
        <dbReference type="PROSITE" id="PS50011"/>
    </source>
</evidence>
<dbReference type="GO" id="GO:2000045">
    <property type="term" value="P:regulation of G1/S transition of mitotic cell cycle"/>
    <property type="evidence" value="ECO:0007669"/>
    <property type="project" value="TreeGrafter"/>
</dbReference>
<feature type="binding site" evidence="1">
    <location>
        <position position="59"/>
    </location>
    <ligand>
        <name>ATP</name>
        <dbReference type="ChEBI" id="CHEBI:30616"/>
    </ligand>
</feature>
<dbReference type="InterPro" id="IPR011009">
    <property type="entry name" value="Kinase-like_dom_sf"/>
</dbReference>
<dbReference type="PANTHER" id="PTHR24345:SF43">
    <property type="entry name" value="INACTIVE SERINE_THREONINE-PROTEIN KINASE PLK5"/>
    <property type="match status" value="1"/>
</dbReference>
<dbReference type="GO" id="GO:0007052">
    <property type="term" value="P:mitotic spindle organization"/>
    <property type="evidence" value="ECO:0007669"/>
    <property type="project" value="TreeGrafter"/>
</dbReference>
<dbReference type="SUPFAM" id="SSF56112">
    <property type="entry name" value="Protein kinase-like (PK-like)"/>
    <property type="match status" value="1"/>
</dbReference>
<reference evidence="3" key="1">
    <citation type="submission" date="2025-08" db="UniProtKB">
        <authorList>
            <consortium name="Ensembl"/>
        </authorList>
    </citation>
    <scope>IDENTIFICATION</scope>
</reference>
<evidence type="ECO:0000256" key="1">
    <source>
        <dbReference type="PROSITE-ProRule" id="PRU10141"/>
    </source>
</evidence>
<protein>
    <recommendedName>
        <fullName evidence="2">Protein kinase domain-containing protein</fullName>
    </recommendedName>
</protein>
<name>A0A8C6DVW2_MOSMO</name>
<dbReference type="InterPro" id="IPR000719">
    <property type="entry name" value="Prot_kinase_dom"/>
</dbReference>
<evidence type="ECO:0000313" key="3">
    <source>
        <dbReference type="Ensembl" id="ENSMMSP00000022294.1"/>
    </source>
</evidence>
<dbReference type="GeneTree" id="ENSGT00940000162321"/>
<dbReference type="Gene3D" id="3.30.200.20">
    <property type="entry name" value="Phosphorylase Kinase, domain 1"/>
    <property type="match status" value="1"/>
</dbReference>